<comment type="function">
    <text evidence="1">The proteasome is a multicatalytic proteinase complex which is characterized by its ability to cleave peptides with Arg, Phe, Tyr, Leu, and Glu adjacent to the leaving group at neutral or slightly basic pH. The proteasome has an ATP-dependent proteolytic activity.</text>
</comment>
<dbReference type="InterPro" id="IPR023332">
    <property type="entry name" value="Proteasome_alpha-type"/>
</dbReference>
<dbReference type="InterPro" id="IPR000426">
    <property type="entry name" value="Proteasome_asu_N"/>
</dbReference>
<dbReference type="InterPro" id="IPR001353">
    <property type="entry name" value="Proteasome_sua/b"/>
</dbReference>
<name>F9W6E5_TRYCI</name>
<dbReference type="CDD" id="cd03751">
    <property type="entry name" value="proteasome_alpha_type_3"/>
    <property type="match status" value="1"/>
</dbReference>
<evidence type="ECO:0000256" key="2">
    <source>
        <dbReference type="ARBA" id="ARBA00004123"/>
    </source>
</evidence>
<evidence type="ECO:0000256" key="1">
    <source>
        <dbReference type="ARBA" id="ARBA00002000"/>
    </source>
</evidence>
<dbReference type="PROSITE" id="PS51475">
    <property type="entry name" value="PROTEASOME_ALPHA_2"/>
    <property type="match status" value="1"/>
</dbReference>
<dbReference type="InterPro" id="IPR029055">
    <property type="entry name" value="Ntn_hydrolases_N"/>
</dbReference>
<protein>
    <submittedName>
        <fullName evidence="9">WGS project CAEQ00000000 data, annotated contig 1451</fullName>
    </submittedName>
</protein>
<keyword evidence="10" id="KW-1185">Reference proteome</keyword>
<accession>F9W6E5</accession>
<dbReference type="GO" id="GO:0019773">
    <property type="term" value="C:proteasome core complex, alpha-subunit complex"/>
    <property type="evidence" value="ECO:0007669"/>
    <property type="project" value="UniProtKB-UniRule"/>
</dbReference>
<reference evidence="10" key="1">
    <citation type="submission" date="2011-07" db="EMBL/GenBank/DDBJ databases">
        <title>Divergent evolution of antigenic variation in African trypanosomes.</title>
        <authorList>
            <person name="Jackson A.P."/>
            <person name="Berry A."/>
            <person name="Allison H.C."/>
            <person name="Burton P."/>
            <person name="Anderson J."/>
            <person name="Aslett M."/>
            <person name="Brown R."/>
            <person name="Corton N."/>
            <person name="Harris D."/>
            <person name="Hauser H."/>
            <person name="Gamble J."/>
            <person name="Gilderthorp R."/>
            <person name="McQuillan J."/>
            <person name="Quail M.A."/>
            <person name="Sanders M."/>
            <person name="Van Tonder A."/>
            <person name="Ginger M.L."/>
            <person name="Donelson J.E."/>
            <person name="Field M.C."/>
            <person name="Barry J.D."/>
            <person name="Berriman M."/>
            <person name="Hertz-Fowler C."/>
        </authorList>
    </citation>
    <scope>NUCLEOTIDE SEQUENCE [LARGE SCALE GENOMIC DNA]</scope>
    <source>
        <strain evidence="10">IL3000</strain>
    </source>
</reference>
<dbReference type="SMART" id="SM00948">
    <property type="entry name" value="Proteasome_A_N"/>
    <property type="match status" value="1"/>
</dbReference>
<dbReference type="GO" id="GO:0005634">
    <property type="term" value="C:nucleus"/>
    <property type="evidence" value="ECO:0007669"/>
    <property type="project" value="UniProtKB-SubCell"/>
</dbReference>
<dbReference type="GO" id="GO:0006511">
    <property type="term" value="P:ubiquitin-dependent protein catabolic process"/>
    <property type="evidence" value="ECO:0007669"/>
    <property type="project" value="InterPro"/>
</dbReference>
<comment type="caution">
    <text evidence="9">The sequence shown here is derived from an EMBL/GenBank/DDBJ whole genome shotgun (WGS) entry which is preliminary data.</text>
</comment>
<dbReference type="FunFam" id="3.60.20.10:FF:000007">
    <property type="entry name" value="Proteasome subunit alpha type"/>
    <property type="match status" value="1"/>
</dbReference>
<dbReference type="SUPFAM" id="SSF56235">
    <property type="entry name" value="N-terminal nucleophile aminohydrolases (Ntn hydrolases)"/>
    <property type="match status" value="1"/>
</dbReference>
<dbReference type="PANTHER" id="PTHR11599">
    <property type="entry name" value="PROTEASOME SUBUNIT ALPHA/BETA"/>
    <property type="match status" value="1"/>
</dbReference>
<dbReference type="AlphaFoldDB" id="F9W6E5"/>
<dbReference type="Pfam" id="PF00227">
    <property type="entry name" value="Proteasome"/>
    <property type="match status" value="1"/>
</dbReference>
<dbReference type="EMBL" id="CAEQ01000853">
    <property type="protein sequence ID" value="CCD12750.1"/>
    <property type="molecule type" value="Genomic_DNA"/>
</dbReference>
<dbReference type="Gene3D" id="3.60.20.10">
    <property type="entry name" value="Glutamine Phosphoribosylpyrophosphate, subunit 1, domain 1"/>
    <property type="match status" value="1"/>
</dbReference>
<evidence type="ECO:0000259" key="8">
    <source>
        <dbReference type="SMART" id="SM00948"/>
    </source>
</evidence>
<keyword evidence="6" id="KW-0539">Nucleus</keyword>
<proteinExistence type="inferred from homology"/>
<organism evidence="9 10">
    <name type="scientific">Trypanosoma congolense (strain IL3000)</name>
    <dbReference type="NCBI Taxonomy" id="1068625"/>
    <lineage>
        <taxon>Eukaryota</taxon>
        <taxon>Discoba</taxon>
        <taxon>Euglenozoa</taxon>
        <taxon>Kinetoplastea</taxon>
        <taxon>Metakinetoplastina</taxon>
        <taxon>Trypanosomatida</taxon>
        <taxon>Trypanosomatidae</taxon>
        <taxon>Trypanosoma</taxon>
        <taxon>Nannomonas</taxon>
    </lineage>
</organism>
<evidence type="ECO:0000256" key="5">
    <source>
        <dbReference type="ARBA" id="ARBA00022942"/>
    </source>
</evidence>
<dbReference type="Pfam" id="PF10584">
    <property type="entry name" value="Proteasome_A_N"/>
    <property type="match status" value="1"/>
</dbReference>
<evidence type="ECO:0000313" key="9">
    <source>
        <dbReference type="EMBL" id="CCD12750.1"/>
    </source>
</evidence>
<feature type="domain" description="Proteasome alpha-type subunits" evidence="8">
    <location>
        <begin position="6"/>
        <end position="28"/>
    </location>
</feature>
<evidence type="ECO:0000256" key="4">
    <source>
        <dbReference type="ARBA" id="ARBA00022490"/>
    </source>
</evidence>
<gene>
    <name evidence="9" type="ORF">TCIL3000_0_36040</name>
</gene>
<evidence type="ECO:0000256" key="7">
    <source>
        <dbReference type="PROSITE-ProRule" id="PRU00808"/>
    </source>
</evidence>
<reference evidence="9 10" key="2">
    <citation type="journal article" date="2012" name="Proc. Natl. Acad. Sci. U.S.A.">
        <title>Antigenic diversity is generated by distinct evolutionary mechanisms in African trypanosome species.</title>
        <authorList>
            <person name="Jackson A.P."/>
            <person name="Berry A."/>
            <person name="Aslett M."/>
            <person name="Allison H.C."/>
            <person name="Burton P."/>
            <person name="Vavrova-Anderson J."/>
            <person name="Brown R."/>
            <person name="Browne H."/>
            <person name="Corton N."/>
            <person name="Hauser H."/>
            <person name="Gamble J."/>
            <person name="Gilderthorp R."/>
            <person name="Marcello L."/>
            <person name="McQuillan J."/>
            <person name="Otto T.D."/>
            <person name="Quail M.A."/>
            <person name="Sanders M.J."/>
            <person name="van Tonder A."/>
            <person name="Ginger M.L."/>
            <person name="Field M.C."/>
            <person name="Barry J.D."/>
            <person name="Hertz-Fowler C."/>
            <person name="Berriman M."/>
        </authorList>
    </citation>
    <scope>NUCLEOTIDE SEQUENCE [LARGE SCALE GENOMIC DNA]</scope>
    <source>
        <strain evidence="9 10">IL3000</strain>
    </source>
</reference>
<keyword evidence="4" id="KW-0963">Cytoplasm</keyword>
<dbReference type="VEuPathDB" id="TriTrypDB:TcIL3000_0_36040"/>
<comment type="similarity">
    <text evidence="7">Belongs to the peptidase T1A family.</text>
</comment>
<keyword evidence="5 7" id="KW-0647">Proteasome</keyword>
<evidence type="ECO:0000313" key="10">
    <source>
        <dbReference type="Proteomes" id="UP000000702"/>
    </source>
</evidence>
<sequence>MSGSGHDQSTDLFSADGRVFQVEYACKAVDNGSTAVAACCKDGVVIAVEKILTSRMLEAGSNDRIHAIDRQAGLCVCGVLPDGLAIVSRARSEAENSRETFSTPIMGSVLASRVGEFMHVYTTHFAYRPFGCSVIVASYADDGPQLYVSDPSGTVAGYYGIALGRGKTVAKTELERLNFSTLTCDEAVVALTDIIRKVHDESKDKIYEVEVAWVCDKSDRVFQHVPKEMIPAPSDAS</sequence>
<dbReference type="GO" id="GO:0005737">
    <property type="term" value="C:cytoplasm"/>
    <property type="evidence" value="ECO:0007669"/>
    <property type="project" value="UniProtKB-SubCell"/>
</dbReference>
<dbReference type="OMA" id="RVSMYMH"/>
<comment type="subcellular location">
    <subcellularLocation>
        <location evidence="3">Cytoplasm</location>
    </subcellularLocation>
    <subcellularLocation>
        <location evidence="2">Nucleus</location>
    </subcellularLocation>
</comment>
<dbReference type="Proteomes" id="UP000000702">
    <property type="component" value="Unassembled WGS sequence"/>
</dbReference>
<dbReference type="MEROPS" id="T01.977"/>
<dbReference type="InterPro" id="IPR050115">
    <property type="entry name" value="Proteasome_alpha"/>
</dbReference>
<evidence type="ECO:0000256" key="3">
    <source>
        <dbReference type="ARBA" id="ARBA00004496"/>
    </source>
</evidence>
<evidence type="ECO:0000256" key="6">
    <source>
        <dbReference type="ARBA" id="ARBA00023242"/>
    </source>
</evidence>